<evidence type="ECO:0000256" key="1">
    <source>
        <dbReference type="SAM" id="Phobius"/>
    </source>
</evidence>
<proteinExistence type="predicted"/>
<organism evidence="2">
    <name type="scientific">marine sediment metagenome</name>
    <dbReference type="NCBI Taxonomy" id="412755"/>
    <lineage>
        <taxon>unclassified sequences</taxon>
        <taxon>metagenomes</taxon>
        <taxon>ecological metagenomes</taxon>
    </lineage>
</organism>
<accession>A0A0F9PJF7</accession>
<evidence type="ECO:0000313" key="2">
    <source>
        <dbReference type="EMBL" id="KKM93417.1"/>
    </source>
</evidence>
<comment type="caution">
    <text evidence="2">The sequence shown here is derived from an EMBL/GenBank/DDBJ whole genome shotgun (WGS) entry which is preliminary data.</text>
</comment>
<keyword evidence="1" id="KW-1133">Transmembrane helix</keyword>
<gene>
    <name evidence="2" type="ORF">LCGC14_1208490</name>
</gene>
<dbReference type="EMBL" id="LAZR01006266">
    <property type="protein sequence ID" value="KKM93417.1"/>
    <property type="molecule type" value="Genomic_DNA"/>
</dbReference>
<keyword evidence="1" id="KW-0812">Transmembrane</keyword>
<keyword evidence="1" id="KW-0472">Membrane</keyword>
<feature type="transmembrane region" description="Helical" evidence="1">
    <location>
        <begin position="31"/>
        <end position="48"/>
    </location>
</feature>
<dbReference type="AlphaFoldDB" id="A0A0F9PJF7"/>
<sequence>MNKLEISKIKNLNTIVIKQAKGGRFFISTPNSFIISIPNFATLIRFLILNKFMSRKVLEGILSEITE</sequence>
<protein>
    <submittedName>
        <fullName evidence="2">Uncharacterized protein</fullName>
    </submittedName>
</protein>
<name>A0A0F9PJF7_9ZZZZ</name>
<reference evidence="2" key="1">
    <citation type="journal article" date="2015" name="Nature">
        <title>Complex archaea that bridge the gap between prokaryotes and eukaryotes.</title>
        <authorList>
            <person name="Spang A."/>
            <person name="Saw J.H."/>
            <person name="Jorgensen S.L."/>
            <person name="Zaremba-Niedzwiedzka K."/>
            <person name="Martijn J."/>
            <person name="Lind A.E."/>
            <person name="van Eijk R."/>
            <person name="Schleper C."/>
            <person name="Guy L."/>
            <person name="Ettema T.J."/>
        </authorList>
    </citation>
    <scope>NUCLEOTIDE SEQUENCE</scope>
</reference>